<dbReference type="Gene3D" id="3.30.9.10">
    <property type="entry name" value="D-Amino Acid Oxidase, subunit A, domain 2"/>
    <property type="match status" value="1"/>
</dbReference>
<dbReference type="Pfam" id="PF01266">
    <property type="entry name" value="DAO"/>
    <property type="match status" value="1"/>
</dbReference>
<keyword evidence="4" id="KW-1185">Reference proteome</keyword>
<reference evidence="3 4" key="1">
    <citation type="submission" date="2024-09" db="EMBL/GenBank/DDBJ databases">
        <authorList>
            <person name="Sun Q."/>
            <person name="Mori K."/>
        </authorList>
    </citation>
    <scope>NUCLEOTIDE SEQUENCE [LARGE SCALE GENOMIC DNA]</scope>
    <source>
        <strain evidence="3 4">ATCC 51285</strain>
    </source>
</reference>
<keyword evidence="1" id="KW-0560">Oxidoreductase</keyword>
<dbReference type="InterPro" id="IPR036188">
    <property type="entry name" value="FAD/NAD-bd_sf"/>
</dbReference>
<name>A0ABV5ZF27_9GAMM</name>
<evidence type="ECO:0000256" key="1">
    <source>
        <dbReference type="ARBA" id="ARBA00023002"/>
    </source>
</evidence>
<feature type="domain" description="FAD dependent oxidoreductase" evidence="2">
    <location>
        <begin position="7"/>
        <end position="295"/>
    </location>
</feature>
<dbReference type="Proteomes" id="UP001589628">
    <property type="component" value="Unassembled WGS sequence"/>
</dbReference>
<dbReference type="PANTHER" id="PTHR13847:SF289">
    <property type="entry name" value="GLYCINE OXIDASE"/>
    <property type="match status" value="1"/>
</dbReference>
<comment type="caution">
    <text evidence="3">The sequence shown here is derived from an EMBL/GenBank/DDBJ whole genome shotgun (WGS) entry which is preliminary data.</text>
</comment>
<dbReference type="RefSeq" id="WP_027312551.1">
    <property type="nucleotide sequence ID" value="NZ_JBHLZN010000006.1"/>
</dbReference>
<dbReference type="SUPFAM" id="SSF51905">
    <property type="entry name" value="FAD/NAD(P)-binding domain"/>
    <property type="match status" value="1"/>
</dbReference>
<proteinExistence type="predicted"/>
<gene>
    <name evidence="3" type="ORF">ACFFLH_15630</name>
</gene>
<organism evidence="3 4">
    <name type="scientific">Balneatrix alpica</name>
    <dbReference type="NCBI Taxonomy" id="75684"/>
    <lineage>
        <taxon>Bacteria</taxon>
        <taxon>Pseudomonadati</taxon>
        <taxon>Pseudomonadota</taxon>
        <taxon>Gammaproteobacteria</taxon>
        <taxon>Oceanospirillales</taxon>
        <taxon>Balneatrichaceae</taxon>
        <taxon>Balneatrix</taxon>
    </lineage>
</organism>
<dbReference type="InterPro" id="IPR006076">
    <property type="entry name" value="FAD-dep_OxRdtase"/>
</dbReference>
<evidence type="ECO:0000313" key="3">
    <source>
        <dbReference type="EMBL" id="MFB9887845.1"/>
    </source>
</evidence>
<dbReference type="PANTHER" id="PTHR13847">
    <property type="entry name" value="SARCOSINE DEHYDROGENASE-RELATED"/>
    <property type="match status" value="1"/>
</dbReference>
<evidence type="ECO:0000259" key="2">
    <source>
        <dbReference type="Pfam" id="PF01266"/>
    </source>
</evidence>
<dbReference type="Gene3D" id="3.50.50.60">
    <property type="entry name" value="FAD/NAD(P)-binding domain"/>
    <property type="match status" value="1"/>
</dbReference>
<dbReference type="EMBL" id="JBHLZN010000006">
    <property type="protein sequence ID" value="MFB9887845.1"/>
    <property type="molecule type" value="Genomic_DNA"/>
</dbReference>
<protein>
    <submittedName>
        <fullName evidence="3">FAD-dependent oxidoreductase</fullName>
    </submittedName>
</protein>
<sequence length="382" mass="42107">MKRIEVDVLIIGGGIAGLWLQRRLEQRGYQTLLLEAANLGGKQSVCSQGIIHGGTKYALNGMLTPAANAIGEMPARWQAALAGEDEIDLRQARLLSDAHYLWSTASLSSKLTSFFASKALRGRVNNDAPLPPLFQHPQFKGNCYRLNELVLDVPSVLACLQVAGKQLQGCAGETLRWQGDHWYWPEYSLQIRARRQVLCAGEGSEALQQHLGLKTPMQRRPLHMVMVKHRYPDSLFAHCIGASSKPLATITSHPHSDGSQVWYIGGEVAESGVERSEAEQIAHAKHSLQQLLPWVDLGQADWATLRINRAEPKQNSLSRPDSAYAEDLGDFILCWPTKLALAPNLSDQVLPMLAPPAGLACYELPSELPQPAISQPIWEQLL</sequence>
<evidence type="ECO:0000313" key="4">
    <source>
        <dbReference type="Proteomes" id="UP001589628"/>
    </source>
</evidence>
<accession>A0ABV5ZF27</accession>